<proteinExistence type="predicted"/>
<dbReference type="EMBL" id="JBIYDN010000030">
    <property type="protein sequence ID" value="MFK4446968.1"/>
    <property type="molecule type" value="Genomic_DNA"/>
</dbReference>
<reference evidence="1 2" key="1">
    <citation type="submission" date="2024-11" db="EMBL/GenBank/DDBJ databases">
        <title>Using genomics to understand microbial adaptation to soil warming.</title>
        <authorList>
            <person name="Deangelis K.M. PhD."/>
        </authorList>
    </citation>
    <scope>NUCLEOTIDE SEQUENCE [LARGE SCALE GENOMIC DNA]</scope>
    <source>
        <strain evidence="1 2">GAS97</strain>
    </source>
</reference>
<dbReference type="PANTHER" id="PTHR43130">
    <property type="entry name" value="ARAC-FAMILY TRANSCRIPTIONAL REGULATOR"/>
    <property type="match status" value="1"/>
</dbReference>
<accession>A0ABW8MTC2</accession>
<keyword evidence="2" id="KW-1185">Reference proteome</keyword>
<comment type="caution">
    <text evidence="1">The sequence shown here is derived from an EMBL/GenBank/DDBJ whole genome shotgun (WGS) entry which is preliminary data.</text>
</comment>
<dbReference type="SUPFAM" id="SSF52317">
    <property type="entry name" value="Class I glutamine amidotransferase-like"/>
    <property type="match status" value="1"/>
</dbReference>
<organism evidence="1 2">
    <name type="scientific">Caballeronia udeis</name>
    <dbReference type="NCBI Taxonomy" id="1232866"/>
    <lineage>
        <taxon>Bacteria</taxon>
        <taxon>Pseudomonadati</taxon>
        <taxon>Pseudomonadota</taxon>
        <taxon>Betaproteobacteria</taxon>
        <taxon>Burkholderiales</taxon>
        <taxon>Burkholderiaceae</taxon>
        <taxon>Caballeronia</taxon>
    </lineage>
</organism>
<name>A0ABW8MTC2_9BURK</name>
<evidence type="ECO:0000313" key="1">
    <source>
        <dbReference type="EMBL" id="MFK4446968.1"/>
    </source>
</evidence>
<gene>
    <name evidence="1" type="ORF">ABH943_007000</name>
</gene>
<dbReference type="PANTHER" id="PTHR43130:SF3">
    <property type="entry name" value="HTH-TYPE TRANSCRIPTIONAL REGULATOR RV1931C"/>
    <property type="match status" value="1"/>
</dbReference>
<dbReference type="InterPro" id="IPR029062">
    <property type="entry name" value="Class_I_gatase-like"/>
</dbReference>
<sequence length="72" mass="8279">MTDIVCNGAFVLAHAGLLDDKDVTTHWADADRLAHEFPQMSVQPDKIFVRDERLFKNRGHELVVRVAKRSYQ</sequence>
<dbReference type="InterPro" id="IPR052158">
    <property type="entry name" value="INH-QAR"/>
</dbReference>
<dbReference type="Gene3D" id="3.40.50.880">
    <property type="match status" value="1"/>
</dbReference>
<dbReference type="Proteomes" id="UP001620514">
    <property type="component" value="Unassembled WGS sequence"/>
</dbReference>
<protein>
    <submittedName>
        <fullName evidence="1">Transcriptional regulator GlxA family with amidase domain</fullName>
    </submittedName>
</protein>
<evidence type="ECO:0000313" key="2">
    <source>
        <dbReference type="Proteomes" id="UP001620514"/>
    </source>
</evidence>